<feature type="domain" description="AAA" evidence="2">
    <location>
        <begin position="128"/>
        <end position="282"/>
    </location>
</feature>
<evidence type="ECO:0000313" key="3">
    <source>
        <dbReference type="EMBL" id="NMP24164.1"/>
    </source>
</evidence>
<dbReference type="EMBL" id="JABBVZ010000088">
    <property type="protein sequence ID" value="NMP24164.1"/>
    <property type="molecule type" value="Genomic_DNA"/>
</dbReference>
<dbReference type="GO" id="GO:0016887">
    <property type="term" value="F:ATP hydrolysis activity"/>
    <property type="evidence" value="ECO:0007669"/>
    <property type="project" value="TreeGrafter"/>
</dbReference>
<name>A0A7Y0L6E3_9FIRM</name>
<dbReference type="RefSeq" id="WP_169102037.1">
    <property type="nucleotide sequence ID" value="NZ_JABBVZ010000088.1"/>
</dbReference>
<reference evidence="3 4" key="1">
    <citation type="submission" date="2020-04" db="EMBL/GenBank/DDBJ databases">
        <authorList>
            <person name="Zhang R."/>
            <person name="Schippers A."/>
        </authorList>
    </citation>
    <scope>NUCLEOTIDE SEQUENCE [LARGE SCALE GENOMIC DNA]</scope>
    <source>
        <strain evidence="3 4">DSM 109850</strain>
    </source>
</reference>
<dbReference type="GO" id="GO:0005829">
    <property type="term" value="C:cytosol"/>
    <property type="evidence" value="ECO:0007669"/>
    <property type="project" value="TreeGrafter"/>
</dbReference>
<dbReference type="PANTHER" id="PTHR43384">
    <property type="entry name" value="SEPTUM SITE-DETERMINING PROTEIN MIND HOMOLOG, CHLOROPLASTIC-RELATED"/>
    <property type="match status" value="1"/>
</dbReference>
<evidence type="ECO:0000256" key="1">
    <source>
        <dbReference type="SAM" id="MobiDB-lite"/>
    </source>
</evidence>
<dbReference type="GO" id="GO:0005524">
    <property type="term" value="F:ATP binding"/>
    <property type="evidence" value="ECO:0007669"/>
    <property type="project" value="TreeGrafter"/>
</dbReference>
<dbReference type="AlphaFoldDB" id="A0A7Y0L6E3"/>
<dbReference type="SUPFAM" id="SSF52540">
    <property type="entry name" value="P-loop containing nucleoside triphosphate hydrolases"/>
    <property type="match status" value="1"/>
</dbReference>
<dbReference type="GO" id="GO:0009898">
    <property type="term" value="C:cytoplasmic side of plasma membrane"/>
    <property type="evidence" value="ECO:0007669"/>
    <property type="project" value="TreeGrafter"/>
</dbReference>
<protein>
    <submittedName>
        <fullName evidence="3">AAA family ATPase</fullName>
    </submittedName>
</protein>
<accession>A0A7Y0L6E3</accession>
<comment type="caution">
    <text evidence="3">The sequence shown here is derived from an EMBL/GenBank/DDBJ whole genome shotgun (WGS) entry which is preliminary data.</text>
</comment>
<evidence type="ECO:0000259" key="2">
    <source>
        <dbReference type="Pfam" id="PF13614"/>
    </source>
</evidence>
<dbReference type="InterPro" id="IPR027417">
    <property type="entry name" value="P-loop_NTPase"/>
</dbReference>
<keyword evidence="4" id="KW-1185">Reference proteome</keyword>
<dbReference type="InterPro" id="IPR025669">
    <property type="entry name" value="AAA_dom"/>
</dbReference>
<dbReference type="PANTHER" id="PTHR43384:SF13">
    <property type="entry name" value="SLR0110 PROTEIN"/>
    <property type="match status" value="1"/>
</dbReference>
<feature type="region of interest" description="Disordered" evidence="1">
    <location>
        <begin position="360"/>
        <end position="380"/>
    </location>
</feature>
<gene>
    <name evidence="3" type="ORF">HIJ39_17675</name>
</gene>
<dbReference type="Gene3D" id="3.40.50.300">
    <property type="entry name" value="P-loop containing nucleotide triphosphate hydrolases"/>
    <property type="match status" value="1"/>
</dbReference>
<sequence>MFSVYVATTEFRTAEMVASLKSYSDSLVVLGWADTLDKAWADCRRDIPGVLLLDDALLAENTGWIETLSRASFPIVLWALSLDPGSARRALALKAKDLISGPQWKTDLVPALERVAIPFHQRDKQDGRILAVFSSKGGVGKTTLSVNLALALAEKSHDPVLIADLDLAFGDVSAMMGLKPALTIHDVDPDNLGHSVDRIIVSSNGPVSVLPAPLAPEQAEDVQSAVLVRILQHVKADYRYVVLDLAPGYHDLNISALDVADLILTVCTPDVVTLRTISQALALFRDQFHYPDEKIRLVLNRTGSDTGIERSDILAILKTQRIYELPSAGSMPVRAANDGVPLISKEPRAPLTQAIRAVADDLEHEDAPTRGFRWPRRRKS</sequence>
<dbReference type="GO" id="GO:0051782">
    <property type="term" value="P:negative regulation of cell division"/>
    <property type="evidence" value="ECO:0007669"/>
    <property type="project" value="TreeGrafter"/>
</dbReference>
<dbReference type="InterPro" id="IPR050625">
    <property type="entry name" value="ParA/MinD_ATPase"/>
</dbReference>
<organism evidence="3 4">
    <name type="scientific">Sulfobacillus harzensis</name>
    <dbReference type="NCBI Taxonomy" id="2729629"/>
    <lineage>
        <taxon>Bacteria</taxon>
        <taxon>Bacillati</taxon>
        <taxon>Bacillota</taxon>
        <taxon>Clostridia</taxon>
        <taxon>Eubacteriales</taxon>
        <taxon>Clostridiales Family XVII. Incertae Sedis</taxon>
        <taxon>Sulfobacillus</taxon>
    </lineage>
</organism>
<dbReference type="Proteomes" id="UP000533476">
    <property type="component" value="Unassembled WGS sequence"/>
</dbReference>
<evidence type="ECO:0000313" key="4">
    <source>
        <dbReference type="Proteomes" id="UP000533476"/>
    </source>
</evidence>
<proteinExistence type="predicted"/>
<dbReference type="Pfam" id="PF13614">
    <property type="entry name" value="AAA_31"/>
    <property type="match status" value="1"/>
</dbReference>